<keyword evidence="1" id="KW-0833">Ubl conjugation pathway</keyword>
<dbReference type="CDD" id="cd00195">
    <property type="entry name" value="UBCc_UEV"/>
    <property type="match status" value="1"/>
</dbReference>
<dbReference type="PROSITE" id="PS50127">
    <property type="entry name" value="UBC_2"/>
    <property type="match status" value="1"/>
</dbReference>
<dbReference type="InterPro" id="IPR050113">
    <property type="entry name" value="Ub_conjugating_enzyme"/>
</dbReference>
<dbReference type="PANTHER" id="PTHR24067">
    <property type="entry name" value="UBIQUITIN-CONJUGATING ENZYME E2"/>
    <property type="match status" value="1"/>
</dbReference>
<evidence type="ECO:0000313" key="4">
    <source>
        <dbReference type="EMBL" id="KAI1867514.1"/>
    </source>
</evidence>
<dbReference type="Gene3D" id="3.10.110.10">
    <property type="entry name" value="Ubiquitin Conjugating Enzyme"/>
    <property type="match status" value="1"/>
</dbReference>
<gene>
    <name evidence="4" type="ORF">JX265_007316</name>
</gene>
<dbReference type="Pfam" id="PF00179">
    <property type="entry name" value="UQ_con"/>
    <property type="match status" value="1"/>
</dbReference>
<dbReference type="SUPFAM" id="SSF54495">
    <property type="entry name" value="UBC-like"/>
    <property type="match status" value="1"/>
</dbReference>
<comment type="caution">
    <text evidence="4">The sequence shown here is derived from an EMBL/GenBank/DDBJ whole genome shotgun (WGS) entry which is preliminary data.</text>
</comment>
<dbReference type="SMART" id="SM00212">
    <property type="entry name" value="UBCc"/>
    <property type="match status" value="1"/>
</dbReference>
<dbReference type="InterPro" id="IPR016135">
    <property type="entry name" value="UBQ-conjugating_enzyme/RWD"/>
</dbReference>
<dbReference type="EMBL" id="JAFIMR010000018">
    <property type="protein sequence ID" value="KAI1867514.1"/>
    <property type="molecule type" value="Genomic_DNA"/>
</dbReference>
<organism evidence="4 5">
    <name type="scientific">Neoarthrinium moseri</name>
    <dbReference type="NCBI Taxonomy" id="1658444"/>
    <lineage>
        <taxon>Eukaryota</taxon>
        <taxon>Fungi</taxon>
        <taxon>Dikarya</taxon>
        <taxon>Ascomycota</taxon>
        <taxon>Pezizomycotina</taxon>
        <taxon>Sordariomycetes</taxon>
        <taxon>Xylariomycetidae</taxon>
        <taxon>Amphisphaeriales</taxon>
        <taxon>Apiosporaceae</taxon>
        <taxon>Neoarthrinium</taxon>
    </lineage>
</organism>
<evidence type="ECO:0000259" key="3">
    <source>
        <dbReference type="PROSITE" id="PS50127"/>
    </source>
</evidence>
<feature type="region of interest" description="Disordered" evidence="2">
    <location>
        <begin position="171"/>
        <end position="196"/>
    </location>
</feature>
<name>A0A9Q0ANN1_9PEZI</name>
<evidence type="ECO:0000256" key="1">
    <source>
        <dbReference type="ARBA" id="ARBA00022786"/>
    </source>
</evidence>
<dbReference type="InterPro" id="IPR000608">
    <property type="entry name" value="UBC"/>
</dbReference>
<evidence type="ECO:0000256" key="2">
    <source>
        <dbReference type="SAM" id="MobiDB-lite"/>
    </source>
</evidence>
<accession>A0A9Q0ANN1</accession>
<proteinExistence type="predicted"/>
<evidence type="ECO:0000313" key="5">
    <source>
        <dbReference type="Proteomes" id="UP000829685"/>
    </source>
</evidence>
<reference evidence="4" key="1">
    <citation type="submission" date="2021-03" db="EMBL/GenBank/DDBJ databases">
        <title>Revisited historic fungal species revealed as producer of novel bioactive compounds through whole genome sequencing and comparative genomics.</title>
        <authorList>
            <person name="Vignolle G.A."/>
            <person name="Hochenegger N."/>
            <person name="Mach R.L."/>
            <person name="Mach-Aigner A.R."/>
            <person name="Javad Rahimi M."/>
            <person name="Salim K.A."/>
            <person name="Chan C.M."/>
            <person name="Lim L.B.L."/>
            <person name="Cai F."/>
            <person name="Druzhinina I.S."/>
            <person name="U'Ren J.M."/>
            <person name="Derntl C."/>
        </authorList>
    </citation>
    <scope>NUCLEOTIDE SEQUENCE</scope>
    <source>
        <strain evidence="4">TUCIM 5799</strain>
    </source>
</reference>
<protein>
    <recommendedName>
        <fullName evidence="3">UBC core domain-containing protein</fullName>
    </recommendedName>
</protein>
<dbReference type="Proteomes" id="UP000829685">
    <property type="component" value="Unassembled WGS sequence"/>
</dbReference>
<dbReference type="AlphaFoldDB" id="A0A9Q0ANN1"/>
<sequence>MSSTNPRLRQRLLQDIEELCSKPYPNITLHVHDDDLTRLCLVISPPAWQPMHLSVQCPPTYPLTAPVIRMDSSVVHPNVFGSYICATILNTDDGYTPAYTLKAIAIQMLSFFGSDFIEQDHGGAAVNIDEYRSFARAHESSRGMFTCKACQFGQQVQPPVGRREVPGAVYVSPSKSRSRRRRRNASLTSGSSQSNAIPSCDRGTHCYISSSPNEIILQILEQLTEFEDLINLARAWPRVSQIITQFDVIRQREMQCFTLKKSYHDVNLGVGVSSGSDLASEFDFLSREAFAELNVRYSIHHIRFDWWLPLPISRNHWHRVRQDAHESIQKLKSSSCIKYQQPTDAQVLYQFMTDIVVKLNNVKINRRDHYASTGTLKHASDKAIESYFHLFHLLVCLATEDGSIVQHANRLLTNFERGKRSKTDVPNLGHLLVALLISDVNITPELMKAIVTEAVTRNVVWLLKDHPELTYKEPDAVSAHRLDTSFRASRTSYRLLMFSELFRRTARPNNIPLTEVREQLFNRHGGPPPGAASHVAAEVRRLHSVNDFTQFMREMGFPAVPSAVSFTSFLRRTLDESVEKGYSR</sequence>
<feature type="domain" description="UBC core" evidence="3">
    <location>
        <begin position="7"/>
        <end position="158"/>
    </location>
</feature>
<keyword evidence="5" id="KW-1185">Reference proteome</keyword>